<proteinExistence type="predicted"/>
<sequence>MLLGLIIFSICVGAIAALVAVFLGYSWWAILLIYAVSTFLAGTTLAVVLAVARLGRRKSRPRDTSSDAEASGTRSGHPESRRS</sequence>
<keyword evidence="4" id="KW-1185">Reference proteome</keyword>
<dbReference type="STRING" id="1208324.P73_0924"/>
<dbReference type="Proteomes" id="UP000031521">
    <property type="component" value="Chromosome"/>
</dbReference>
<feature type="transmembrane region" description="Helical" evidence="2">
    <location>
        <begin position="26"/>
        <end position="52"/>
    </location>
</feature>
<keyword evidence="2" id="KW-1133">Transmembrane helix</keyword>
<evidence type="ECO:0000313" key="4">
    <source>
        <dbReference type="Proteomes" id="UP000031521"/>
    </source>
</evidence>
<protein>
    <submittedName>
        <fullName evidence="3">Uncharacterized protein</fullName>
    </submittedName>
</protein>
<evidence type="ECO:0000256" key="1">
    <source>
        <dbReference type="SAM" id="MobiDB-lite"/>
    </source>
</evidence>
<dbReference type="AlphaFoldDB" id="A0A0B5DRE8"/>
<accession>A0A0B5DRE8</accession>
<keyword evidence="2" id="KW-0812">Transmembrane</keyword>
<reference evidence="3 4" key="1">
    <citation type="journal article" date="2014" name="Int. J. Syst. Evol. Microbiol.">
        <title>Celeribacter indicus sp. nov., a polycyclic aromatic hydrocarbon-degrading bacterium from deep-sea sediment and reclassification of Huaishuia halophila as Celeribacter halophilus comb. nov.</title>
        <authorList>
            <person name="Lai Q."/>
            <person name="Cao J."/>
            <person name="Yuan J."/>
            <person name="Li F."/>
            <person name="Shao Z."/>
        </authorList>
    </citation>
    <scope>NUCLEOTIDE SEQUENCE [LARGE SCALE GENOMIC DNA]</scope>
    <source>
        <strain evidence="3">P73</strain>
    </source>
</reference>
<evidence type="ECO:0000256" key="2">
    <source>
        <dbReference type="SAM" id="Phobius"/>
    </source>
</evidence>
<dbReference type="RefSeq" id="WP_043868680.1">
    <property type="nucleotide sequence ID" value="NZ_CP004393.1"/>
</dbReference>
<dbReference type="HOGENOM" id="CLU_2536437_0_0_5"/>
<keyword evidence="2" id="KW-0472">Membrane</keyword>
<evidence type="ECO:0000313" key="3">
    <source>
        <dbReference type="EMBL" id="AJE45639.1"/>
    </source>
</evidence>
<dbReference type="EMBL" id="CP004393">
    <property type="protein sequence ID" value="AJE45639.1"/>
    <property type="molecule type" value="Genomic_DNA"/>
</dbReference>
<feature type="region of interest" description="Disordered" evidence="1">
    <location>
        <begin position="56"/>
        <end position="83"/>
    </location>
</feature>
<organism evidence="3 4">
    <name type="scientific">Celeribacter indicus</name>
    <dbReference type="NCBI Taxonomy" id="1208324"/>
    <lineage>
        <taxon>Bacteria</taxon>
        <taxon>Pseudomonadati</taxon>
        <taxon>Pseudomonadota</taxon>
        <taxon>Alphaproteobacteria</taxon>
        <taxon>Rhodobacterales</taxon>
        <taxon>Roseobacteraceae</taxon>
        <taxon>Celeribacter</taxon>
    </lineage>
</organism>
<gene>
    <name evidence="3" type="ORF">P73_0924</name>
</gene>
<name>A0A0B5DRE8_9RHOB</name>
<dbReference type="KEGG" id="cid:P73_0924"/>